<reference evidence="2 4" key="1">
    <citation type="submission" date="2017-12" db="EMBL/GenBank/DDBJ databases">
        <title>Genomic Encyclopedia of Type Strains, Phase III (KMG-III): the genomes of soil and plant-associated and newly described type strains.</title>
        <authorList>
            <person name="Whitman W."/>
        </authorList>
    </citation>
    <scope>NUCLEOTIDE SEQUENCE [LARGE SCALE GENOMIC DNA]</scope>
    <source>
        <strain evidence="2 4">IP-10</strain>
    </source>
</reference>
<evidence type="ECO:0000313" key="4">
    <source>
        <dbReference type="Proteomes" id="UP000233767"/>
    </source>
</evidence>
<proteinExistence type="predicted"/>
<keyword evidence="1" id="KW-1133">Transmembrane helix</keyword>
<accession>A0A497UY57</accession>
<protein>
    <submittedName>
        <fullName evidence="3">Uncharacterized protein</fullName>
    </submittedName>
</protein>
<keyword evidence="4" id="KW-1185">Reference proteome</keyword>
<dbReference type="AlphaFoldDB" id="A0A497UY57"/>
<evidence type="ECO:0000313" key="3">
    <source>
        <dbReference type="EMBL" id="RLJ35712.1"/>
    </source>
</evidence>
<keyword evidence="1" id="KW-0812">Transmembrane</keyword>
<reference evidence="3 5" key="2">
    <citation type="submission" date="2018-10" db="EMBL/GenBank/DDBJ databases">
        <title>Genomic Encyclopedia of Archaeal and Bacterial Type Strains, Phase II (KMG-II): from individual species to whole genera.</title>
        <authorList>
            <person name="Goeker M."/>
        </authorList>
    </citation>
    <scope>NUCLEOTIDE SEQUENCE [LARGE SCALE GENOMIC DNA]</scope>
    <source>
        <strain evidence="3 5">DSM 21886</strain>
    </source>
</reference>
<dbReference type="EMBL" id="RCCB01000010">
    <property type="protein sequence ID" value="RLJ35712.1"/>
    <property type="molecule type" value="Genomic_DNA"/>
</dbReference>
<sequence>MITKKRIGYIVLVLLIVYLAFAIPNAIKKYDATRLPPDEFFKKYK</sequence>
<gene>
    <name evidence="2" type="ORF">B0G92_0411</name>
    <name evidence="3" type="ORF">CLV50_1094</name>
</gene>
<feature type="transmembrane region" description="Helical" evidence="1">
    <location>
        <begin position="7"/>
        <end position="27"/>
    </location>
</feature>
<evidence type="ECO:0000313" key="2">
    <source>
        <dbReference type="EMBL" id="PKW28784.1"/>
    </source>
</evidence>
<comment type="caution">
    <text evidence="3">The sequence shown here is derived from an EMBL/GenBank/DDBJ whole genome shotgun (WGS) entry which is preliminary data.</text>
</comment>
<dbReference type="Proteomes" id="UP000275027">
    <property type="component" value="Unassembled WGS sequence"/>
</dbReference>
<evidence type="ECO:0000313" key="5">
    <source>
        <dbReference type="Proteomes" id="UP000275027"/>
    </source>
</evidence>
<evidence type="ECO:0000256" key="1">
    <source>
        <dbReference type="SAM" id="Phobius"/>
    </source>
</evidence>
<dbReference type="EMBL" id="PJND01000007">
    <property type="protein sequence ID" value="PKW28784.1"/>
    <property type="molecule type" value="Genomic_DNA"/>
</dbReference>
<dbReference type="Proteomes" id="UP000233767">
    <property type="component" value="Unassembled WGS sequence"/>
</dbReference>
<keyword evidence="1" id="KW-0472">Membrane</keyword>
<name>A0A497UY57_9FLAO</name>
<organism evidence="3 5">
    <name type="scientific">Flavobacterium lindanitolerans</name>
    <dbReference type="NCBI Taxonomy" id="428988"/>
    <lineage>
        <taxon>Bacteria</taxon>
        <taxon>Pseudomonadati</taxon>
        <taxon>Bacteroidota</taxon>
        <taxon>Flavobacteriia</taxon>
        <taxon>Flavobacteriales</taxon>
        <taxon>Flavobacteriaceae</taxon>
        <taxon>Flavobacterium</taxon>
    </lineage>
</organism>